<name>A0A9D2R3C0_9FIRM</name>
<evidence type="ECO:0000313" key="3">
    <source>
        <dbReference type="Proteomes" id="UP000823897"/>
    </source>
</evidence>
<feature type="domain" description="DUF4131" evidence="1">
    <location>
        <begin position="23"/>
        <end position="137"/>
    </location>
</feature>
<dbReference type="InterPro" id="IPR052159">
    <property type="entry name" value="Competence_DNA_uptake"/>
</dbReference>
<comment type="caution">
    <text evidence="2">The sequence shown here is derived from an EMBL/GenBank/DDBJ whole genome shotgun (WGS) entry which is preliminary data.</text>
</comment>
<gene>
    <name evidence="2" type="ORF">H9911_01880</name>
</gene>
<dbReference type="PANTHER" id="PTHR30619:SF1">
    <property type="entry name" value="RECOMBINATION PROTEIN 2"/>
    <property type="match status" value="1"/>
</dbReference>
<reference evidence="2" key="1">
    <citation type="journal article" date="2021" name="PeerJ">
        <title>Extensive microbial diversity within the chicken gut microbiome revealed by metagenomics and culture.</title>
        <authorList>
            <person name="Gilroy R."/>
            <person name="Ravi A."/>
            <person name="Getino M."/>
            <person name="Pursley I."/>
            <person name="Horton D.L."/>
            <person name="Alikhan N.F."/>
            <person name="Baker D."/>
            <person name="Gharbi K."/>
            <person name="Hall N."/>
            <person name="Watson M."/>
            <person name="Adriaenssens E.M."/>
            <person name="Foster-Nyarko E."/>
            <person name="Jarju S."/>
            <person name="Secka A."/>
            <person name="Antonio M."/>
            <person name="Oren A."/>
            <person name="Chaudhuri R.R."/>
            <person name="La Ragione R."/>
            <person name="Hildebrand F."/>
            <person name="Pallen M.J."/>
        </authorList>
    </citation>
    <scope>NUCLEOTIDE SEQUENCE</scope>
    <source>
        <strain evidence="2">ChiGjej3B3-11674</strain>
    </source>
</reference>
<proteinExistence type="predicted"/>
<accession>A0A9D2R3C0</accession>
<dbReference type="AlphaFoldDB" id="A0A9D2R3C0"/>
<dbReference type="Proteomes" id="UP000823897">
    <property type="component" value="Unassembled WGS sequence"/>
</dbReference>
<reference evidence="2" key="2">
    <citation type="submission" date="2021-04" db="EMBL/GenBank/DDBJ databases">
        <authorList>
            <person name="Gilroy R."/>
        </authorList>
    </citation>
    <scope>NUCLEOTIDE SEQUENCE</scope>
    <source>
        <strain evidence="2">ChiGjej3B3-11674</strain>
    </source>
</reference>
<dbReference type="InterPro" id="IPR025405">
    <property type="entry name" value="DUF4131"/>
</dbReference>
<dbReference type="PANTHER" id="PTHR30619">
    <property type="entry name" value="DNA INTERNALIZATION/COMPETENCE PROTEIN COMEC/REC2"/>
    <property type="match status" value="1"/>
</dbReference>
<sequence>MVCVLFVAVQAIRVCFFGAGAEASALESALIQNMPSAGITLEGTVFKIEEKSKVTAVCLKDNAVSVSDQKIQEPTVMAYVRPEQTEKNEEYIRIGNRIRISGEAAVFDSARNPGNFDQRTYYARQGIHVLVWADRVEVISRETDRAAQFLSEVRSAWKDILVKHLGDYYGGTMSAVLLGDKAGLDAEMKKMYQKNGIGHLLAINSTRIEICVLCCYCL</sequence>
<dbReference type="EMBL" id="DWUV01000042">
    <property type="protein sequence ID" value="HJD33275.1"/>
    <property type="molecule type" value="Genomic_DNA"/>
</dbReference>
<evidence type="ECO:0000259" key="1">
    <source>
        <dbReference type="Pfam" id="PF13567"/>
    </source>
</evidence>
<dbReference type="Pfam" id="PF13567">
    <property type="entry name" value="DUF4131"/>
    <property type="match status" value="1"/>
</dbReference>
<organism evidence="2 3">
    <name type="scientific">Candidatus Mediterraneibacter tabaqchaliae</name>
    <dbReference type="NCBI Taxonomy" id="2838689"/>
    <lineage>
        <taxon>Bacteria</taxon>
        <taxon>Bacillati</taxon>
        <taxon>Bacillota</taxon>
        <taxon>Clostridia</taxon>
        <taxon>Lachnospirales</taxon>
        <taxon>Lachnospiraceae</taxon>
        <taxon>Mediterraneibacter</taxon>
    </lineage>
</organism>
<evidence type="ECO:0000313" key="2">
    <source>
        <dbReference type="EMBL" id="HJD33275.1"/>
    </source>
</evidence>
<protein>
    <submittedName>
        <fullName evidence="2">DUF4131 domain-containing protein</fullName>
    </submittedName>
</protein>